<dbReference type="GO" id="GO:0009103">
    <property type="term" value="P:lipopolysaccharide biosynthetic process"/>
    <property type="evidence" value="ECO:0007669"/>
    <property type="project" value="UniProtKB-ARBA"/>
</dbReference>
<feature type="domain" description="Glycosyltransferase RgtA/B/C/D-like" evidence="9">
    <location>
        <begin position="66"/>
        <end position="217"/>
    </location>
</feature>
<feature type="transmembrane region" description="Helical" evidence="8">
    <location>
        <begin position="237"/>
        <end position="257"/>
    </location>
</feature>
<accession>A0A1F7IA99</accession>
<comment type="subcellular location">
    <subcellularLocation>
        <location evidence="1">Cell membrane</location>
        <topology evidence="1">Multi-pass membrane protein</topology>
    </subcellularLocation>
</comment>
<feature type="transmembrane region" description="Helical" evidence="8">
    <location>
        <begin position="318"/>
        <end position="337"/>
    </location>
</feature>
<evidence type="ECO:0000256" key="7">
    <source>
        <dbReference type="ARBA" id="ARBA00023136"/>
    </source>
</evidence>
<evidence type="ECO:0000259" key="9">
    <source>
        <dbReference type="Pfam" id="PF13231"/>
    </source>
</evidence>
<keyword evidence="6 8" id="KW-1133">Transmembrane helix</keyword>
<evidence type="ECO:0000313" key="11">
    <source>
        <dbReference type="Proteomes" id="UP000177698"/>
    </source>
</evidence>
<evidence type="ECO:0000256" key="1">
    <source>
        <dbReference type="ARBA" id="ARBA00004651"/>
    </source>
</evidence>
<name>A0A1F7IA99_9BACT</name>
<dbReference type="PANTHER" id="PTHR33908">
    <property type="entry name" value="MANNOSYLTRANSFERASE YKCB-RELATED"/>
    <property type="match status" value="1"/>
</dbReference>
<evidence type="ECO:0000256" key="8">
    <source>
        <dbReference type="SAM" id="Phobius"/>
    </source>
</evidence>
<evidence type="ECO:0000256" key="6">
    <source>
        <dbReference type="ARBA" id="ARBA00022989"/>
    </source>
</evidence>
<feature type="transmembrane region" description="Helical" evidence="8">
    <location>
        <begin position="292"/>
        <end position="312"/>
    </location>
</feature>
<keyword evidence="7 8" id="KW-0472">Membrane</keyword>
<protein>
    <recommendedName>
        <fullName evidence="9">Glycosyltransferase RgtA/B/C/D-like domain-containing protein</fullName>
    </recommendedName>
</protein>
<feature type="transmembrane region" description="Helical" evidence="8">
    <location>
        <begin position="164"/>
        <end position="193"/>
    </location>
</feature>
<feature type="transmembrane region" description="Helical" evidence="8">
    <location>
        <begin position="112"/>
        <end position="128"/>
    </location>
</feature>
<proteinExistence type="predicted"/>
<feature type="transmembrane region" description="Helical" evidence="8">
    <location>
        <begin position="88"/>
        <end position="105"/>
    </location>
</feature>
<sequence>MHINNSVIVKILLIVILFWGLLLRLYGVIDNHSFWSDEALSASFARDIVLNQTQIIKGATTISYQPLHVLTMALFMKILGTSEFSARLPYVIFGAVGIILAYLLAEKLSGRAGGLLAAFLIAFSQLNLANSTQAKPTAATQTLVLLMCYLLIRLQDSTSDKKIIFHFFIILTLIGSALYHFLGGIAVILYFSYLLFSQKNVRTGFFLLMIAFLGFIIYLNAGVSTGIFNNTMYLKNLLLKQYGIFLIPMLLSMFFLFKKRKTFVISVLTYSFAILFWWNFQSYSHNLRYIAPYMALLFVFAGTGFAQLGNLILKRKSWIVLLAVFIFFFISGYKLVLRPQAYYNPNLDFYGDVQIADYKTFYTKLKAKYSDLNSVVVFNDVLDAQRWYLNKEPDTYFSKGIKKPLTHRLTGKKIYGSLKDFLVLKEKNKKGFLIVEDWESILPEDIKQYAKKNLKLQLRVESLPNAKNDPWPLELYSWGL</sequence>
<dbReference type="InterPro" id="IPR038731">
    <property type="entry name" value="RgtA/B/C-like"/>
</dbReference>
<dbReference type="AlphaFoldDB" id="A0A1F7IA99"/>
<dbReference type="EMBL" id="MGAG01000026">
    <property type="protein sequence ID" value="OGK40298.1"/>
    <property type="molecule type" value="Genomic_DNA"/>
</dbReference>
<gene>
    <name evidence="10" type="ORF">A2954_02755</name>
</gene>
<feature type="transmembrane region" description="Helical" evidence="8">
    <location>
        <begin position="205"/>
        <end position="228"/>
    </location>
</feature>
<evidence type="ECO:0000313" key="10">
    <source>
        <dbReference type="EMBL" id="OGK40298.1"/>
    </source>
</evidence>
<evidence type="ECO:0000256" key="2">
    <source>
        <dbReference type="ARBA" id="ARBA00022475"/>
    </source>
</evidence>
<keyword evidence="5 8" id="KW-0812">Transmembrane</keyword>
<organism evidence="10 11">
    <name type="scientific">Candidatus Roizmanbacteria bacterium RIFCSPLOWO2_01_FULL_37_12</name>
    <dbReference type="NCBI Taxonomy" id="1802056"/>
    <lineage>
        <taxon>Bacteria</taxon>
        <taxon>Candidatus Roizmaniibacteriota</taxon>
    </lineage>
</organism>
<keyword evidence="4" id="KW-0808">Transferase</keyword>
<evidence type="ECO:0000256" key="4">
    <source>
        <dbReference type="ARBA" id="ARBA00022679"/>
    </source>
</evidence>
<dbReference type="PANTHER" id="PTHR33908:SF11">
    <property type="entry name" value="MEMBRANE PROTEIN"/>
    <property type="match status" value="1"/>
</dbReference>
<dbReference type="GO" id="GO:0005886">
    <property type="term" value="C:plasma membrane"/>
    <property type="evidence" value="ECO:0007669"/>
    <property type="project" value="UniProtKB-SubCell"/>
</dbReference>
<reference evidence="10 11" key="1">
    <citation type="journal article" date="2016" name="Nat. Commun.">
        <title>Thousands of microbial genomes shed light on interconnected biogeochemical processes in an aquifer system.</title>
        <authorList>
            <person name="Anantharaman K."/>
            <person name="Brown C.T."/>
            <person name="Hug L.A."/>
            <person name="Sharon I."/>
            <person name="Castelle C.J."/>
            <person name="Probst A.J."/>
            <person name="Thomas B.C."/>
            <person name="Singh A."/>
            <person name="Wilkins M.J."/>
            <person name="Karaoz U."/>
            <person name="Brodie E.L."/>
            <person name="Williams K.H."/>
            <person name="Hubbard S.S."/>
            <person name="Banfield J.F."/>
        </authorList>
    </citation>
    <scope>NUCLEOTIDE SEQUENCE [LARGE SCALE GENOMIC DNA]</scope>
</reference>
<feature type="transmembrane region" description="Helical" evidence="8">
    <location>
        <begin position="7"/>
        <end position="29"/>
    </location>
</feature>
<dbReference type="GO" id="GO:0016763">
    <property type="term" value="F:pentosyltransferase activity"/>
    <property type="evidence" value="ECO:0007669"/>
    <property type="project" value="TreeGrafter"/>
</dbReference>
<evidence type="ECO:0000256" key="5">
    <source>
        <dbReference type="ARBA" id="ARBA00022692"/>
    </source>
</evidence>
<dbReference type="InterPro" id="IPR050297">
    <property type="entry name" value="LipidA_mod_glycosyltrf_83"/>
</dbReference>
<keyword evidence="2" id="KW-1003">Cell membrane</keyword>
<evidence type="ECO:0000256" key="3">
    <source>
        <dbReference type="ARBA" id="ARBA00022676"/>
    </source>
</evidence>
<keyword evidence="3" id="KW-0328">Glycosyltransferase</keyword>
<dbReference type="STRING" id="1802056.A2954_02755"/>
<dbReference type="Proteomes" id="UP000177698">
    <property type="component" value="Unassembled WGS sequence"/>
</dbReference>
<feature type="transmembrane region" description="Helical" evidence="8">
    <location>
        <begin position="263"/>
        <end position="280"/>
    </location>
</feature>
<comment type="caution">
    <text evidence="10">The sequence shown here is derived from an EMBL/GenBank/DDBJ whole genome shotgun (WGS) entry which is preliminary data.</text>
</comment>
<dbReference type="Pfam" id="PF13231">
    <property type="entry name" value="PMT_2"/>
    <property type="match status" value="1"/>
</dbReference>